<accession>A0A1V1P9E5</accession>
<dbReference type="Pfam" id="PF00112">
    <property type="entry name" value="Peptidase_C1"/>
    <property type="match status" value="1"/>
</dbReference>
<dbReference type="InterPro" id="IPR015919">
    <property type="entry name" value="Cadherin-like_sf"/>
</dbReference>
<dbReference type="GO" id="GO:0016020">
    <property type="term" value="C:membrane"/>
    <property type="evidence" value="ECO:0007669"/>
    <property type="project" value="InterPro"/>
</dbReference>
<comment type="caution">
    <text evidence="2">The sequence shown here is derived from an EMBL/GenBank/DDBJ whole genome shotgun (WGS) entry which is preliminary data.</text>
</comment>
<dbReference type="InterPro" id="IPR038765">
    <property type="entry name" value="Papain-like_cys_pep_sf"/>
</dbReference>
<dbReference type="EMBL" id="ATBP01000258">
    <property type="protein sequence ID" value="ETR71522.1"/>
    <property type="molecule type" value="Genomic_DNA"/>
</dbReference>
<dbReference type="Gene3D" id="2.60.40.1120">
    <property type="entry name" value="Carboxypeptidase-like, regulatory domain"/>
    <property type="match status" value="2"/>
</dbReference>
<dbReference type="Gene3D" id="3.90.70.10">
    <property type="entry name" value="Cysteine proteinases"/>
    <property type="match status" value="1"/>
</dbReference>
<feature type="domain" description="Peptidase C1A papain C-terminal" evidence="1">
    <location>
        <begin position="1286"/>
        <end position="1500"/>
    </location>
</feature>
<dbReference type="Pfam" id="PF05345">
    <property type="entry name" value="He_PIG"/>
    <property type="match status" value="5"/>
</dbReference>
<protein>
    <recommendedName>
        <fullName evidence="1">Peptidase C1A papain C-terminal domain-containing protein</fullName>
    </recommendedName>
</protein>
<evidence type="ECO:0000313" key="2">
    <source>
        <dbReference type="EMBL" id="ETR71522.1"/>
    </source>
</evidence>
<dbReference type="CDD" id="cd02248">
    <property type="entry name" value="Peptidase_C1A"/>
    <property type="match status" value="1"/>
</dbReference>
<dbReference type="Gene3D" id="2.60.40.10">
    <property type="entry name" value="Immunoglobulins"/>
    <property type="match status" value="9"/>
</dbReference>
<dbReference type="InterPro" id="IPR000668">
    <property type="entry name" value="Peptidase_C1A_C"/>
</dbReference>
<dbReference type="GO" id="GO:0008234">
    <property type="term" value="F:cysteine-type peptidase activity"/>
    <property type="evidence" value="ECO:0007669"/>
    <property type="project" value="InterPro"/>
</dbReference>
<gene>
    <name evidence="2" type="ORF">OMM_08071</name>
</gene>
<dbReference type="GO" id="GO:0005509">
    <property type="term" value="F:calcium ion binding"/>
    <property type="evidence" value="ECO:0007669"/>
    <property type="project" value="InterPro"/>
</dbReference>
<feature type="non-terminal residue" evidence="2">
    <location>
        <position position="1725"/>
    </location>
</feature>
<dbReference type="Pfam" id="PF13620">
    <property type="entry name" value="CarboxypepD_reg"/>
    <property type="match status" value="1"/>
</dbReference>
<dbReference type="SUPFAM" id="SSF49464">
    <property type="entry name" value="Carboxypeptidase regulatory domain-like"/>
    <property type="match status" value="2"/>
</dbReference>
<dbReference type="SUPFAM" id="SSF54001">
    <property type="entry name" value="Cysteine proteinases"/>
    <property type="match status" value="1"/>
</dbReference>
<evidence type="ECO:0000313" key="3">
    <source>
        <dbReference type="Proteomes" id="UP000189670"/>
    </source>
</evidence>
<dbReference type="SUPFAM" id="SSF49313">
    <property type="entry name" value="Cadherin-like"/>
    <property type="match status" value="1"/>
</dbReference>
<dbReference type="Proteomes" id="UP000189670">
    <property type="component" value="Unassembled WGS sequence"/>
</dbReference>
<dbReference type="PANTHER" id="PTHR37494:SF1">
    <property type="entry name" value="STAPHYLOCOCCUS AUREUS SURFACE PROTEIN A"/>
    <property type="match status" value="1"/>
</dbReference>
<dbReference type="SMART" id="SM00645">
    <property type="entry name" value="Pept_C1"/>
    <property type="match status" value="1"/>
</dbReference>
<name>A0A1V1P9E5_9BACT</name>
<organism evidence="2 3">
    <name type="scientific">Candidatus Magnetoglobus multicellularis str. Araruama</name>
    <dbReference type="NCBI Taxonomy" id="890399"/>
    <lineage>
        <taxon>Bacteria</taxon>
        <taxon>Pseudomonadati</taxon>
        <taxon>Thermodesulfobacteriota</taxon>
        <taxon>Desulfobacteria</taxon>
        <taxon>Desulfobacterales</taxon>
        <taxon>Desulfobacteraceae</taxon>
        <taxon>Candidatus Magnetoglobus</taxon>
    </lineage>
</organism>
<dbReference type="InterPro" id="IPR039417">
    <property type="entry name" value="Peptidase_C1A_papain-like"/>
</dbReference>
<evidence type="ECO:0000259" key="1">
    <source>
        <dbReference type="SMART" id="SM00645"/>
    </source>
</evidence>
<dbReference type="PROSITE" id="PS00139">
    <property type="entry name" value="THIOL_PROTEASE_CYS"/>
    <property type="match status" value="1"/>
</dbReference>
<dbReference type="InterPro" id="IPR013783">
    <property type="entry name" value="Ig-like_fold"/>
</dbReference>
<proteinExistence type="predicted"/>
<dbReference type="InterPro" id="IPR008969">
    <property type="entry name" value="CarboxyPept-like_regulatory"/>
</dbReference>
<reference evidence="3" key="1">
    <citation type="submission" date="2012-11" db="EMBL/GenBank/DDBJ databases">
        <authorList>
            <person name="Lucero-Rivera Y.E."/>
            <person name="Tovar-Ramirez D."/>
        </authorList>
    </citation>
    <scope>NUCLEOTIDE SEQUENCE [LARGE SCALE GENOMIC DNA]</scope>
    <source>
        <strain evidence="3">Araruama</strain>
    </source>
</reference>
<dbReference type="PANTHER" id="PTHR37494">
    <property type="entry name" value="HEMAGGLUTININ"/>
    <property type="match status" value="1"/>
</dbReference>
<sequence>MRSFKTNCLNKKETKMKKIIQAIICLFFIPPVLYAEISITGTVTDHTSGYSIPNVAVTCSNGDGTHTNHKGIYAFENLGSGVFSFTFSKAGYETIVKNGIDAGNGQILNVQMAPPCILNIITEQLPPASVGVPYNPVVEVNCHTEPFVFELVSGQLPPGLSIQTESGNISGIPSDAGAFSFEIGITDAPGNYAVKALMIEVTNELSFKTNTTLPYATQWQPYVFSFEAVNGLQPYEFSLIAGFLPNGLFLSKNGQIGGGSTIVESFADPLASHWERDGDILPQIIENDRLLFGNLAQNQHSILRLNAHTTQNAALTFDYETQLDSQDDALIFRLDHTEIARFTDTQTRQFTLDGLSSGIHVFEWTFEKVSPVQTFSGAWLDEIQIRGMNAVPDEIGSADMTIRVVDQAGRSCTQNFHMQVLTPLRVDDMILQNGIVGKIYAQQLSATGGELPIQWEIFYGHPPKGLEIDVNSGELHGIPQETTYGTLVFAVKDQASRMAFLDATLQVVAPLEIISSQLPDGLAHERYSESIITKGGMYPLTFSLAGELPKGLSLNTRAGIIQGKPEITGVFNMEITVSDQNLPVPQSVTRKLHIKIQNSLTILSSAIFPRAQKQSEITPIILKAAGGKQPYIWEIIQGALPNDVTLDANTGIISGIPADKGDASFDIQVCDQQKDCAQKSFVWYISDSLTIATDSLADAVKDVLYEQIIQGKGGYPPYYWRIKSGALLSGLSFNNSTGVISGTPTNENEIRSFTVEISDSDSPAQKACRTFTMQVLPQALYIITSDLPLARVNQSYNQIIRAGLGTPPYQWRIKSGVLPEGLMLIDDPNMAKIQGKPLETGVFYFDIAVSDASLPASHAEKTFKLDVQGSVEIVNDNLKSACSNQYYSDRIVAINGTLPYSYEIIDGQLPENVHLNGRSGDITGISGLNPGTYAAFTIKVTDSGQPSASDAKSFYIYGRHCALSISPKSMPQASVMMTYELALQGNGGIAPYTFDLDSGQLPSGMKLSANGLIKGIPENQGSFNFMIRMRDAAGSLAQQAYAMTVMPCETCPVISGQTRYATGGSMPNVHLTFRNANNYTRTIHTSETGEYAIKVPTGFSGTIIPVMEAYVFDPPNRMYQQIITDQAGQDFVGQIIMLTISGKITDTDTGTGIPQVNIRYGDAGAFTLTDDQGAYDIQVPYGWTGTIIPENGGYRFEPSEIQVQNIRDHQMNHHFSGISTYEPQIVVSPLSIIFQKPETPRITPEIQQNNSRNTDSYQTGLIIPESVKKYWETHTPDYRYRKRRNLPSQMDWSQYDSPVRDQGACGSCWAFAGVALLENLAIRAGLKTSIDLSEQVMVSCVYKDRSKGGCSGGWYWDVFDYTFKHGIFEETCFPYKARNGNCDDQCHSPEYRLRLTHFTPAHGLWEEDFTVQDLKGALQDGPLSVAFYVPSSFFRYNGGIYDYQSGSMDFGHGVLLVGYDDANQCFKVKNSWGRNWGEDGYFRIAYNDTEDIKFGSYACLASGVYLENQGELITIKNTGTGDLKIHNITVDKDWLDFDPKTLAPVLPDNQGQISIFVNDWSLITENKDQAMMRIHTNDALHPVVEIQIEALAQAQSLRPVLSVSPPFRDGVWIENQVIHIQASENGESIEFRISNAGTATMTWTGETTTDWLIIDKGAVGINEGIMQIRCKPNMMKQARDGKLLITSEGAMKSPQIVQVYQSKAALNLERIIFMLKVLCGMETSS</sequence>
<dbReference type="InterPro" id="IPR000169">
    <property type="entry name" value="Pept_cys_AS"/>
</dbReference>
<dbReference type="GO" id="GO:0006508">
    <property type="term" value="P:proteolysis"/>
    <property type="evidence" value="ECO:0007669"/>
    <property type="project" value="InterPro"/>
</dbReference>